<dbReference type="RefSeq" id="WP_016206363.1">
    <property type="nucleotide sequence ID" value="NZ_ASRV01000049.1"/>
</dbReference>
<evidence type="ECO:0000313" key="3">
    <source>
        <dbReference type="Proteomes" id="UP000013988"/>
    </source>
</evidence>
<evidence type="ECO:0000313" key="2">
    <source>
        <dbReference type="EMBL" id="EOR27455.1"/>
    </source>
</evidence>
<name>R9CEL5_9CLOT</name>
<dbReference type="AlphaFoldDB" id="R9CEL5"/>
<organism evidence="2 3">
    <name type="scientific">Clostridium sartagoforme AAU1</name>
    <dbReference type="NCBI Taxonomy" id="1202534"/>
    <lineage>
        <taxon>Bacteria</taxon>
        <taxon>Bacillati</taxon>
        <taxon>Bacillota</taxon>
        <taxon>Clostridia</taxon>
        <taxon>Eubacteriales</taxon>
        <taxon>Clostridiaceae</taxon>
        <taxon>Clostridium</taxon>
    </lineage>
</organism>
<dbReference type="EMBL" id="ASRV01000049">
    <property type="protein sequence ID" value="EOR27455.1"/>
    <property type="molecule type" value="Genomic_DNA"/>
</dbReference>
<protein>
    <recommendedName>
        <fullName evidence="1">Phage tail-like C-terminal domain-containing protein</fullName>
    </recommendedName>
</protein>
<dbReference type="InterPro" id="IPR048276">
    <property type="entry name" value="Phage_tail-like_C"/>
</dbReference>
<dbReference type="Proteomes" id="UP000013988">
    <property type="component" value="Unassembled WGS sequence"/>
</dbReference>
<gene>
    <name evidence="2" type="ORF">A500_04521</name>
</gene>
<keyword evidence="3" id="KW-1185">Reference proteome</keyword>
<evidence type="ECO:0000259" key="1">
    <source>
        <dbReference type="Pfam" id="PF20753"/>
    </source>
</evidence>
<comment type="caution">
    <text evidence="2">The sequence shown here is derived from an EMBL/GenBank/DDBJ whole genome shotgun (WGS) entry which is preliminary data.</text>
</comment>
<sequence>MSFTYRNKNGIRYNGYDLDFYQLCVIDDDIELENQLGVRQTVNSNNNYFVNVDKENFTFTLKFIRKVNGVPSSLDVRWTNGTFLDEINRLFFSNKEVNLLEIGGRIYYVIPISGSLKRHSKNVGEFSIEFQSLSPYCYTPIYTSTLKVNSTNSPKEITLGNKGNDVYATIKAEIIADGDLIVTNKKNGETLTVKDCRSGEIFIIDGDNIDVQWIDYSRVTGNIKDTLTLKFGDTTFSIKCNDARVGIEYQCEMNIW</sequence>
<dbReference type="PATRIC" id="fig|1202534.3.peg.904"/>
<dbReference type="Pfam" id="PF20753">
    <property type="entry name" value="DUF6558_C"/>
    <property type="match status" value="1"/>
</dbReference>
<reference evidence="2 3" key="1">
    <citation type="submission" date="2013-03" db="EMBL/GenBank/DDBJ databases">
        <title>Whole genome shotgun sequencing of Clostridium sartagoforme AAU1.</title>
        <authorList>
            <person name="Joshi C.G."/>
            <person name="Duggirala S.M."/>
            <person name="Nathani N.M."/>
            <person name="Bhatt V.D."/>
            <person name="Patel A.K."/>
            <person name="Pandya P.R."/>
            <person name="KaPatel J.A."/>
        </authorList>
    </citation>
    <scope>NUCLEOTIDE SEQUENCE [LARGE SCALE GENOMIC DNA]</scope>
    <source>
        <strain evidence="2 3">AAU1</strain>
    </source>
</reference>
<proteinExistence type="predicted"/>
<feature type="domain" description="Phage tail-like C-terminal" evidence="1">
    <location>
        <begin position="142"/>
        <end position="210"/>
    </location>
</feature>
<dbReference type="OrthoDB" id="9955269at2"/>
<accession>R9CEL5</accession>